<dbReference type="EMBL" id="BSFH01000030">
    <property type="protein sequence ID" value="GLK64783.1"/>
    <property type="molecule type" value="Genomic_DNA"/>
</dbReference>
<organism evidence="1 2">
    <name type="scientific">Paracoccus kondratievae</name>
    <dbReference type="NCBI Taxonomy" id="135740"/>
    <lineage>
        <taxon>Bacteria</taxon>
        <taxon>Pseudomonadati</taxon>
        <taxon>Pseudomonadota</taxon>
        <taxon>Alphaproteobacteria</taxon>
        <taxon>Rhodobacterales</taxon>
        <taxon>Paracoccaceae</taxon>
        <taxon>Paracoccus</taxon>
    </lineage>
</organism>
<accession>A0AAD3RTQ6</accession>
<keyword evidence="2" id="KW-1185">Reference proteome</keyword>
<dbReference type="Proteomes" id="UP001143349">
    <property type="component" value="Unassembled WGS sequence"/>
</dbReference>
<reference evidence="1" key="2">
    <citation type="submission" date="2023-01" db="EMBL/GenBank/DDBJ databases">
        <authorList>
            <person name="Sun Q."/>
            <person name="Evtushenko L."/>
        </authorList>
    </citation>
    <scope>NUCLEOTIDE SEQUENCE</scope>
    <source>
        <strain evidence="1">VKM B-2222</strain>
    </source>
</reference>
<protein>
    <submittedName>
        <fullName evidence="1">Uncharacterized protein</fullName>
    </submittedName>
</protein>
<reference evidence="1" key="1">
    <citation type="journal article" date="2014" name="Int. J. Syst. Evol. Microbiol.">
        <title>Complete genome sequence of Corynebacterium casei LMG S-19264T (=DSM 44701T), isolated from a smear-ripened cheese.</title>
        <authorList>
            <consortium name="US DOE Joint Genome Institute (JGI-PGF)"/>
            <person name="Walter F."/>
            <person name="Albersmeier A."/>
            <person name="Kalinowski J."/>
            <person name="Ruckert C."/>
        </authorList>
    </citation>
    <scope>NUCLEOTIDE SEQUENCE</scope>
    <source>
        <strain evidence="1">VKM B-2222</strain>
    </source>
</reference>
<proteinExistence type="predicted"/>
<sequence length="63" mass="6949">MEKARRSALRHVVLAALMGSIAMPAVADGLFYVAGGVDKQARHFKELVKLWKSVPVCRRGPCR</sequence>
<dbReference type="AlphaFoldDB" id="A0AAD3RTQ6"/>
<evidence type="ECO:0000313" key="2">
    <source>
        <dbReference type="Proteomes" id="UP001143349"/>
    </source>
</evidence>
<gene>
    <name evidence="1" type="ORF">GCM10017635_22540</name>
</gene>
<evidence type="ECO:0000313" key="1">
    <source>
        <dbReference type="EMBL" id="GLK64783.1"/>
    </source>
</evidence>
<comment type="caution">
    <text evidence="1">The sequence shown here is derived from an EMBL/GenBank/DDBJ whole genome shotgun (WGS) entry which is preliminary data.</text>
</comment>
<name>A0AAD3RTQ6_9RHOB</name>